<dbReference type="Pfam" id="PF24785">
    <property type="entry name" value="RXYLT1_C"/>
    <property type="match status" value="1"/>
</dbReference>
<dbReference type="GO" id="GO:0035269">
    <property type="term" value="P:protein O-linked glycosylation via mannose"/>
    <property type="evidence" value="ECO:0007669"/>
    <property type="project" value="InterPro"/>
</dbReference>
<feature type="domain" description="RXYLT1 C-terminal" evidence="1">
    <location>
        <begin position="1"/>
        <end position="178"/>
    </location>
</feature>
<dbReference type="GO" id="GO:0120053">
    <property type="term" value="F:ribitol beta-1,4-xylosyltransferase activity"/>
    <property type="evidence" value="ECO:0007669"/>
    <property type="project" value="InterPro"/>
</dbReference>
<proteinExistence type="predicted"/>
<dbReference type="OMA" id="HESFRVE"/>
<evidence type="ECO:0000259" key="1">
    <source>
        <dbReference type="Pfam" id="PF24785"/>
    </source>
</evidence>
<sequence>MLHSSRPYLCNFLGTVYKDSSREILLNILRHERLDSMCLISVREQWLPQESSESLKKYQDALLQSDLTLCPMGINTECYRIYEACAYGSVPVVEDIMTPGKCGNSSVLHNAPLRLLKSMGAPFIFVKDWRELPAILAKEKVMSLTEKIQRRQILIEWYKQFRTQLKQKFIHILENRFFLTA</sequence>
<dbReference type="AlphaFoldDB" id="A0A4W3HK99"/>
<evidence type="ECO:0000313" key="2">
    <source>
        <dbReference type="Ensembl" id="ENSCMIP00000016476.1"/>
    </source>
</evidence>
<dbReference type="Proteomes" id="UP000314986">
    <property type="component" value="Unassembled WGS sequence"/>
</dbReference>
<reference evidence="2" key="5">
    <citation type="submission" date="2025-09" db="UniProtKB">
        <authorList>
            <consortium name="Ensembl"/>
        </authorList>
    </citation>
    <scope>IDENTIFICATION</scope>
</reference>
<dbReference type="Ensembl" id="ENSCMIT00000016807.1">
    <property type="protein sequence ID" value="ENSCMIP00000016476.1"/>
    <property type="gene ID" value="ENSCMIG00000007940.1"/>
</dbReference>
<dbReference type="GO" id="GO:0005794">
    <property type="term" value="C:Golgi apparatus"/>
    <property type="evidence" value="ECO:0007669"/>
    <property type="project" value="TreeGrafter"/>
</dbReference>
<dbReference type="InParanoid" id="A0A4W3HK99"/>
<reference evidence="3" key="3">
    <citation type="journal article" date="2014" name="Nature">
        <title>Elephant shark genome provides unique insights into gnathostome evolution.</title>
        <authorList>
            <consortium name="International Elephant Shark Genome Sequencing Consortium"/>
            <person name="Venkatesh B."/>
            <person name="Lee A.P."/>
            <person name="Ravi V."/>
            <person name="Maurya A.K."/>
            <person name="Lian M.M."/>
            <person name="Swann J.B."/>
            <person name="Ohta Y."/>
            <person name="Flajnik M.F."/>
            <person name="Sutoh Y."/>
            <person name="Kasahara M."/>
            <person name="Hoon S."/>
            <person name="Gangu V."/>
            <person name="Roy S.W."/>
            <person name="Irimia M."/>
            <person name="Korzh V."/>
            <person name="Kondrychyn I."/>
            <person name="Lim Z.W."/>
            <person name="Tay B.H."/>
            <person name="Tohari S."/>
            <person name="Kong K.W."/>
            <person name="Ho S."/>
            <person name="Lorente-Galdos B."/>
            <person name="Quilez J."/>
            <person name="Marques-Bonet T."/>
            <person name="Raney B.J."/>
            <person name="Ingham P.W."/>
            <person name="Tay A."/>
            <person name="Hillier L.W."/>
            <person name="Minx P."/>
            <person name="Boehm T."/>
            <person name="Wilson R.K."/>
            <person name="Brenner S."/>
            <person name="Warren W.C."/>
        </authorList>
    </citation>
    <scope>NUCLEOTIDE SEQUENCE [LARGE SCALE GENOMIC DNA]</scope>
</reference>
<dbReference type="InterPro" id="IPR057538">
    <property type="entry name" value="RXYLT1_C"/>
</dbReference>
<reference evidence="3" key="2">
    <citation type="journal article" date="2007" name="PLoS Biol.">
        <title>Survey sequencing and comparative analysis of the elephant shark (Callorhinchus milii) genome.</title>
        <authorList>
            <person name="Venkatesh B."/>
            <person name="Kirkness E.F."/>
            <person name="Loh Y.H."/>
            <person name="Halpern A.L."/>
            <person name="Lee A.P."/>
            <person name="Johnson J."/>
            <person name="Dandona N."/>
            <person name="Viswanathan L.D."/>
            <person name="Tay A."/>
            <person name="Venter J.C."/>
            <person name="Strausberg R.L."/>
            <person name="Brenner S."/>
        </authorList>
    </citation>
    <scope>NUCLEOTIDE SEQUENCE [LARGE SCALE GENOMIC DNA]</scope>
</reference>
<dbReference type="STRING" id="7868.ENSCMIP00000016476"/>
<dbReference type="PANTHER" id="PTHR15576:SF1">
    <property type="entry name" value="RIBITOL-5-PHOSPHATE XYLOSYLTRANSFERASE 1"/>
    <property type="match status" value="1"/>
</dbReference>
<organism evidence="2 3">
    <name type="scientific">Callorhinchus milii</name>
    <name type="common">Ghost shark</name>
    <dbReference type="NCBI Taxonomy" id="7868"/>
    <lineage>
        <taxon>Eukaryota</taxon>
        <taxon>Metazoa</taxon>
        <taxon>Chordata</taxon>
        <taxon>Craniata</taxon>
        <taxon>Vertebrata</taxon>
        <taxon>Chondrichthyes</taxon>
        <taxon>Holocephali</taxon>
        <taxon>Chimaeriformes</taxon>
        <taxon>Callorhinchidae</taxon>
        <taxon>Callorhinchus</taxon>
    </lineage>
</organism>
<name>A0A4W3HK99_CALMI</name>
<reference evidence="2" key="4">
    <citation type="submission" date="2025-08" db="UniProtKB">
        <authorList>
            <consortium name="Ensembl"/>
        </authorList>
    </citation>
    <scope>IDENTIFICATION</scope>
</reference>
<evidence type="ECO:0000313" key="3">
    <source>
        <dbReference type="Proteomes" id="UP000314986"/>
    </source>
</evidence>
<dbReference type="PANTHER" id="PTHR15576">
    <property type="entry name" value="RIBITOL-5-PHOSPHATE XYLOSYLTRANSFERASE 1"/>
    <property type="match status" value="1"/>
</dbReference>
<dbReference type="InterPro" id="IPR055286">
    <property type="entry name" value="RXYLT1-like"/>
</dbReference>
<accession>A0A4W3HK99</accession>
<dbReference type="GeneTree" id="ENSGT00390000003526"/>
<protein>
    <submittedName>
        <fullName evidence="2">Ribitol xylosyltransferase 1</fullName>
    </submittedName>
</protein>
<keyword evidence="3" id="KW-1185">Reference proteome</keyword>
<reference evidence="3" key="1">
    <citation type="journal article" date="2006" name="Science">
        <title>Ancient noncoding elements conserved in the human genome.</title>
        <authorList>
            <person name="Venkatesh B."/>
            <person name="Kirkness E.F."/>
            <person name="Loh Y.H."/>
            <person name="Halpern A.L."/>
            <person name="Lee A.P."/>
            <person name="Johnson J."/>
            <person name="Dandona N."/>
            <person name="Viswanathan L.D."/>
            <person name="Tay A."/>
            <person name="Venter J.C."/>
            <person name="Strausberg R.L."/>
            <person name="Brenner S."/>
        </authorList>
    </citation>
    <scope>NUCLEOTIDE SEQUENCE [LARGE SCALE GENOMIC DNA]</scope>
</reference>